<sequence>MRTILDNITGEARRGELVAILGSSGAGKSTLLNCLSGRLNTGTLTGSITFAGRRRERSTWKSVSAFVEQDDALYPNMTVRETLRTAAYLRLPSSRYTRDEKNAQAEAIIKSLRLTKAADTRIGDGLKRGVSGGERKRAAIGQELVGSPDVLFLDEPTSGLDSNSAYAVIENVRSEAVRTGRVVVLTIHQPSIEVLYLFSKVVLLSEGATVFFGPPDDALAHFEQLGLPCPPKRNPADFFLDILTIDHDLESEPARIRALHDAYRGLEKERKLESGAFSGEIEDVDVFDAREEPLGGWANSWWEETGILYRRAWTEIFRNRPLIIAEFAQTIIVMLVMGLAFLRLDNDTRGIQNRAGILFFWPINQVSL</sequence>
<evidence type="ECO:0000259" key="9">
    <source>
        <dbReference type="PROSITE" id="PS50893"/>
    </source>
</evidence>
<evidence type="ECO:0000256" key="7">
    <source>
        <dbReference type="ARBA" id="ARBA00023136"/>
    </source>
</evidence>
<dbReference type="InterPro" id="IPR013525">
    <property type="entry name" value="ABC2_TM"/>
</dbReference>
<dbReference type="PROSITE" id="PS00211">
    <property type="entry name" value="ABC_TRANSPORTER_1"/>
    <property type="match status" value="1"/>
</dbReference>
<keyword evidence="10" id="KW-0378">Hydrolase</keyword>
<dbReference type="PANTHER" id="PTHR48041:SF91">
    <property type="entry name" value="ABC TRANSPORTER G FAMILY MEMBER 28"/>
    <property type="match status" value="1"/>
</dbReference>
<dbReference type="Pfam" id="PF19055">
    <property type="entry name" value="ABC2_membrane_7"/>
    <property type="match status" value="1"/>
</dbReference>
<dbReference type="InterPro" id="IPR043926">
    <property type="entry name" value="ABCG_dom"/>
</dbReference>
<evidence type="ECO:0000256" key="5">
    <source>
        <dbReference type="ARBA" id="ARBA00022840"/>
    </source>
</evidence>
<keyword evidence="6 8" id="KW-1133">Transmembrane helix</keyword>
<dbReference type="GO" id="GO:0140359">
    <property type="term" value="F:ABC-type transporter activity"/>
    <property type="evidence" value="ECO:0007669"/>
    <property type="project" value="InterPro"/>
</dbReference>
<evidence type="ECO:0000256" key="2">
    <source>
        <dbReference type="ARBA" id="ARBA00022448"/>
    </source>
</evidence>
<evidence type="ECO:0000313" key="11">
    <source>
        <dbReference type="Proteomes" id="UP000269721"/>
    </source>
</evidence>
<accession>A0A4P9W229</accession>
<dbReference type="GO" id="GO:0016887">
    <property type="term" value="F:ATP hydrolysis activity"/>
    <property type="evidence" value="ECO:0007669"/>
    <property type="project" value="InterPro"/>
</dbReference>
<dbReference type="OrthoDB" id="66620at2759"/>
<keyword evidence="11" id="KW-1185">Reference proteome</keyword>
<dbReference type="Proteomes" id="UP000269721">
    <property type="component" value="Unassembled WGS sequence"/>
</dbReference>
<dbReference type="InterPro" id="IPR003593">
    <property type="entry name" value="AAA+_ATPase"/>
</dbReference>
<keyword evidence="3 8" id="KW-0812">Transmembrane</keyword>
<evidence type="ECO:0000256" key="3">
    <source>
        <dbReference type="ARBA" id="ARBA00022692"/>
    </source>
</evidence>
<feature type="domain" description="ABC transporter" evidence="9">
    <location>
        <begin position="1"/>
        <end position="231"/>
    </location>
</feature>
<evidence type="ECO:0000313" key="10">
    <source>
        <dbReference type="EMBL" id="RKO86261.1"/>
    </source>
</evidence>
<proteinExistence type="predicted"/>
<keyword evidence="7 8" id="KW-0472">Membrane</keyword>
<dbReference type="AlphaFoldDB" id="A0A4P9W229"/>
<keyword evidence="5" id="KW-0067">ATP-binding</keyword>
<name>A0A4P9W229_9FUNG</name>
<evidence type="ECO:0000256" key="1">
    <source>
        <dbReference type="ARBA" id="ARBA00004141"/>
    </source>
</evidence>
<comment type="subcellular location">
    <subcellularLocation>
        <location evidence="1">Membrane</location>
        <topology evidence="1">Multi-pass membrane protein</topology>
    </subcellularLocation>
</comment>
<reference evidence="11" key="1">
    <citation type="journal article" date="2018" name="Nat. Microbiol.">
        <title>Leveraging single-cell genomics to expand the fungal tree of life.</title>
        <authorList>
            <person name="Ahrendt S.R."/>
            <person name="Quandt C.A."/>
            <person name="Ciobanu D."/>
            <person name="Clum A."/>
            <person name="Salamov A."/>
            <person name="Andreopoulos B."/>
            <person name="Cheng J.F."/>
            <person name="Woyke T."/>
            <person name="Pelin A."/>
            <person name="Henrissat B."/>
            <person name="Reynolds N.K."/>
            <person name="Benny G.L."/>
            <person name="Smith M.E."/>
            <person name="James T.Y."/>
            <person name="Grigoriev I.V."/>
        </authorList>
    </citation>
    <scope>NUCLEOTIDE SEQUENCE [LARGE SCALE GENOMIC DNA]</scope>
</reference>
<gene>
    <name evidence="10" type="ORF">BDK51DRAFT_46541</name>
</gene>
<dbReference type="InterPro" id="IPR050352">
    <property type="entry name" value="ABCG_transporters"/>
</dbReference>
<evidence type="ECO:0000256" key="8">
    <source>
        <dbReference type="SAM" id="Phobius"/>
    </source>
</evidence>
<dbReference type="SUPFAM" id="SSF52540">
    <property type="entry name" value="P-loop containing nucleoside triphosphate hydrolases"/>
    <property type="match status" value="1"/>
</dbReference>
<dbReference type="InterPro" id="IPR017871">
    <property type="entry name" value="ABC_transporter-like_CS"/>
</dbReference>
<keyword evidence="4" id="KW-0547">Nucleotide-binding</keyword>
<dbReference type="GO" id="GO:0016020">
    <property type="term" value="C:membrane"/>
    <property type="evidence" value="ECO:0007669"/>
    <property type="project" value="UniProtKB-SubCell"/>
</dbReference>
<feature type="transmembrane region" description="Helical" evidence="8">
    <location>
        <begin position="322"/>
        <end position="344"/>
    </location>
</feature>
<dbReference type="InterPro" id="IPR003439">
    <property type="entry name" value="ABC_transporter-like_ATP-bd"/>
</dbReference>
<dbReference type="Gene3D" id="3.40.50.300">
    <property type="entry name" value="P-loop containing nucleotide triphosphate hydrolases"/>
    <property type="match status" value="1"/>
</dbReference>
<dbReference type="PANTHER" id="PTHR48041">
    <property type="entry name" value="ABC TRANSPORTER G FAMILY MEMBER 28"/>
    <property type="match status" value="1"/>
</dbReference>
<evidence type="ECO:0000256" key="4">
    <source>
        <dbReference type="ARBA" id="ARBA00022741"/>
    </source>
</evidence>
<dbReference type="Pfam" id="PF00005">
    <property type="entry name" value="ABC_tran"/>
    <property type="match status" value="1"/>
</dbReference>
<dbReference type="Pfam" id="PF01061">
    <property type="entry name" value="ABC2_membrane"/>
    <property type="match status" value="1"/>
</dbReference>
<evidence type="ECO:0000256" key="6">
    <source>
        <dbReference type="ARBA" id="ARBA00022989"/>
    </source>
</evidence>
<organism evidence="10 11">
    <name type="scientific">Blyttiomyces helicus</name>
    <dbReference type="NCBI Taxonomy" id="388810"/>
    <lineage>
        <taxon>Eukaryota</taxon>
        <taxon>Fungi</taxon>
        <taxon>Fungi incertae sedis</taxon>
        <taxon>Chytridiomycota</taxon>
        <taxon>Chytridiomycota incertae sedis</taxon>
        <taxon>Chytridiomycetes</taxon>
        <taxon>Chytridiomycetes incertae sedis</taxon>
        <taxon>Blyttiomyces</taxon>
    </lineage>
</organism>
<dbReference type="GO" id="GO:0005524">
    <property type="term" value="F:ATP binding"/>
    <property type="evidence" value="ECO:0007669"/>
    <property type="project" value="UniProtKB-KW"/>
</dbReference>
<dbReference type="EMBL" id="KZ998349">
    <property type="protein sequence ID" value="RKO86261.1"/>
    <property type="molecule type" value="Genomic_DNA"/>
</dbReference>
<dbReference type="SMART" id="SM00382">
    <property type="entry name" value="AAA"/>
    <property type="match status" value="1"/>
</dbReference>
<keyword evidence="2" id="KW-0813">Transport</keyword>
<dbReference type="PROSITE" id="PS50893">
    <property type="entry name" value="ABC_TRANSPORTER_2"/>
    <property type="match status" value="1"/>
</dbReference>
<protein>
    <submittedName>
        <fullName evidence="10">P-loop containing nucleoside triphosphate hydrolase protein</fullName>
    </submittedName>
</protein>
<dbReference type="InterPro" id="IPR027417">
    <property type="entry name" value="P-loop_NTPase"/>
</dbReference>